<evidence type="ECO:0000313" key="2">
    <source>
        <dbReference type="EMBL" id="RCN28972.1"/>
    </source>
</evidence>
<proteinExistence type="predicted"/>
<comment type="caution">
    <text evidence="2">The sequence shown here is derived from an EMBL/GenBank/DDBJ whole genome shotgun (WGS) entry which is preliminary data.</text>
</comment>
<dbReference type="EMBL" id="JOJR01002207">
    <property type="protein sequence ID" value="RCN28972.1"/>
    <property type="molecule type" value="Genomic_DNA"/>
</dbReference>
<feature type="compositionally biased region" description="Low complexity" evidence="1">
    <location>
        <begin position="15"/>
        <end position="31"/>
    </location>
</feature>
<feature type="compositionally biased region" description="Polar residues" evidence="1">
    <location>
        <begin position="1"/>
        <end position="14"/>
    </location>
</feature>
<name>A0A368FA99_ANCCA</name>
<feature type="region of interest" description="Disordered" evidence="1">
    <location>
        <begin position="1"/>
        <end position="55"/>
    </location>
</feature>
<organism evidence="2 3">
    <name type="scientific">Ancylostoma caninum</name>
    <name type="common">Dog hookworm</name>
    <dbReference type="NCBI Taxonomy" id="29170"/>
    <lineage>
        <taxon>Eukaryota</taxon>
        <taxon>Metazoa</taxon>
        <taxon>Ecdysozoa</taxon>
        <taxon>Nematoda</taxon>
        <taxon>Chromadorea</taxon>
        <taxon>Rhabditida</taxon>
        <taxon>Rhabditina</taxon>
        <taxon>Rhabditomorpha</taxon>
        <taxon>Strongyloidea</taxon>
        <taxon>Ancylostomatidae</taxon>
        <taxon>Ancylostomatinae</taxon>
        <taxon>Ancylostoma</taxon>
    </lineage>
</organism>
<dbReference type="Proteomes" id="UP000252519">
    <property type="component" value="Unassembled WGS sequence"/>
</dbReference>
<evidence type="ECO:0000256" key="1">
    <source>
        <dbReference type="SAM" id="MobiDB-lite"/>
    </source>
</evidence>
<evidence type="ECO:0000313" key="3">
    <source>
        <dbReference type="Proteomes" id="UP000252519"/>
    </source>
</evidence>
<protein>
    <submittedName>
        <fullName evidence="2">Uncharacterized protein</fullName>
    </submittedName>
</protein>
<keyword evidence="3" id="KW-1185">Reference proteome</keyword>
<sequence>MEVNKGNGNVPTEKSVSSVSSSISPLPSTSLNDGDSEVRADTVDEQPPSTSKTLSIPKFHSLIRMRQASRLWL</sequence>
<reference evidence="2 3" key="1">
    <citation type="submission" date="2014-10" db="EMBL/GenBank/DDBJ databases">
        <title>Draft genome of the hookworm Ancylostoma caninum.</title>
        <authorList>
            <person name="Mitreva M."/>
        </authorList>
    </citation>
    <scope>NUCLEOTIDE SEQUENCE [LARGE SCALE GENOMIC DNA]</scope>
    <source>
        <strain evidence="2 3">Baltimore</strain>
    </source>
</reference>
<gene>
    <name evidence="2" type="ORF">ANCCAN_25278</name>
</gene>
<dbReference type="AlphaFoldDB" id="A0A368FA99"/>
<accession>A0A368FA99</accession>